<feature type="domain" description="F-box" evidence="1">
    <location>
        <begin position="5"/>
        <end position="50"/>
    </location>
</feature>
<dbReference type="InterPro" id="IPR036047">
    <property type="entry name" value="F-box-like_dom_sf"/>
</dbReference>
<dbReference type="PROSITE" id="PS50181">
    <property type="entry name" value="FBOX"/>
    <property type="match status" value="1"/>
</dbReference>
<proteinExistence type="predicted"/>
<evidence type="ECO:0000313" key="2">
    <source>
        <dbReference type="EMBL" id="KAF5392675.1"/>
    </source>
</evidence>
<dbReference type="OrthoDB" id="2832607at2759"/>
<accession>A0A8H5MFL2</accession>
<sequence>MTFATPRPSSLPPELIHEIAGWLPVNDLISFCLVCHDVHSICTGILYRNIHTVKAQCFDTLVSNSQKAQAVRKLTLPAQINVEFETVCTWLEPVASEALLHHEPTSTDIKASTILPLLPNLQNLSVPPFSAIYTPVLSECHFPHLRTFSYAMPITQPILLFLSRISTLVKLSLDCYLPFRSDSQIQDTRITLPNLQELSGNPQIVKIFAENAPLSRVSINWNFDRRNMDVLDQALECLAKYCSDTLKELVVYRSLFNQTTDNAPILFNVSSKLPSITRLGLNGVQLDPAIYTTLSQIKHLDFLNMDYYPPGAIRPPRCRSPNINHDQDEIVISSFSSACPTLRNCRLPSTSCPPIHNNLSRLKNYTDGVLWYLHAPGGWLPSLADAPRRKSLLSSISNWRSRRLGSSA</sequence>
<gene>
    <name evidence="2" type="ORF">D9757_000947</name>
</gene>
<organism evidence="2 3">
    <name type="scientific">Collybiopsis confluens</name>
    <dbReference type="NCBI Taxonomy" id="2823264"/>
    <lineage>
        <taxon>Eukaryota</taxon>
        <taxon>Fungi</taxon>
        <taxon>Dikarya</taxon>
        <taxon>Basidiomycota</taxon>
        <taxon>Agaricomycotina</taxon>
        <taxon>Agaricomycetes</taxon>
        <taxon>Agaricomycetidae</taxon>
        <taxon>Agaricales</taxon>
        <taxon>Marasmiineae</taxon>
        <taxon>Omphalotaceae</taxon>
        <taxon>Collybiopsis</taxon>
    </lineage>
</organism>
<dbReference type="AlphaFoldDB" id="A0A8H5MFL2"/>
<dbReference type="SUPFAM" id="SSF52047">
    <property type="entry name" value="RNI-like"/>
    <property type="match status" value="1"/>
</dbReference>
<dbReference type="Proteomes" id="UP000518752">
    <property type="component" value="Unassembled WGS sequence"/>
</dbReference>
<evidence type="ECO:0000259" key="1">
    <source>
        <dbReference type="PROSITE" id="PS50181"/>
    </source>
</evidence>
<dbReference type="EMBL" id="JAACJN010000004">
    <property type="protein sequence ID" value="KAF5392675.1"/>
    <property type="molecule type" value="Genomic_DNA"/>
</dbReference>
<dbReference type="CDD" id="cd09917">
    <property type="entry name" value="F-box_SF"/>
    <property type="match status" value="1"/>
</dbReference>
<dbReference type="Pfam" id="PF12937">
    <property type="entry name" value="F-box-like"/>
    <property type="match status" value="1"/>
</dbReference>
<dbReference type="Gene3D" id="1.20.1280.50">
    <property type="match status" value="1"/>
</dbReference>
<dbReference type="InterPro" id="IPR001810">
    <property type="entry name" value="F-box_dom"/>
</dbReference>
<protein>
    <recommendedName>
        <fullName evidence="1">F-box domain-containing protein</fullName>
    </recommendedName>
</protein>
<dbReference type="SUPFAM" id="SSF81383">
    <property type="entry name" value="F-box domain"/>
    <property type="match status" value="1"/>
</dbReference>
<keyword evidence="3" id="KW-1185">Reference proteome</keyword>
<evidence type="ECO:0000313" key="3">
    <source>
        <dbReference type="Proteomes" id="UP000518752"/>
    </source>
</evidence>
<dbReference type="InterPro" id="IPR032675">
    <property type="entry name" value="LRR_dom_sf"/>
</dbReference>
<name>A0A8H5MFL2_9AGAR</name>
<comment type="caution">
    <text evidence="2">The sequence shown here is derived from an EMBL/GenBank/DDBJ whole genome shotgun (WGS) entry which is preliminary data.</text>
</comment>
<reference evidence="2 3" key="1">
    <citation type="journal article" date="2020" name="ISME J.">
        <title>Uncovering the hidden diversity of litter-decomposition mechanisms in mushroom-forming fungi.</title>
        <authorList>
            <person name="Floudas D."/>
            <person name="Bentzer J."/>
            <person name="Ahren D."/>
            <person name="Johansson T."/>
            <person name="Persson P."/>
            <person name="Tunlid A."/>
        </authorList>
    </citation>
    <scope>NUCLEOTIDE SEQUENCE [LARGE SCALE GENOMIC DNA]</scope>
    <source>
        <strain evidence="2 3">CBS 406.79</strain>
    </source>
</reference>
<dbReference type="Gene3D" id="3.80.10.10">
    <property type="entry name" value="Ribonuclease Inhibitor"/>
    <property type="match status" value="1"/>
</dbReference>